<keyword evidence="3" id="KW-1185">Reference proteome</keyword>
<dbReference type="OrthoDB" id="3405348at2"/>
<dbReference type="RefSeq" id="WP_142707602.1">
    <property type="nucleotide sequence ID" value="NZ_VIRS01000021.1"/>
</dbReference>
<organism evidence="2 3">
    <name type="scientific">Cryptosporangium phraense</name>
    <dbReference type="NCBI Taxonomy" id="2593070"/>
    <lineage>
        <taxon>Bacteria</taxon>
        <taxon>Bacillati</taxon>
        <taxon>Actinomycetota</taxon>
        <taxon>Actinomycetes</taxon>
        <taxon>Cryptosporangiales</taxon>
        <taxon>Cryptosporangiaceae</taxon>
        <taxon>Cryptosporangium</taxon>
    </lineage>
</organism>
<proteinExistence type="predicted"/>
<evidence type="ECO:0000313" key="2">
    <source>
        <dbReference type="EMBL" id="TQS41890.1"/>
    </source>
</evidence>
<evidence type="ECO:0000256" key="1">
    <source>
        <dbReference type="SAM" id="MobiDB-lite"/>
    </source>
</evidence>
<dbReference type="EMBL" id="VIRS01000021">
    <property type="protein sequence ID" value="TQS41890.1"/>
    <property type="molecule type" value="Genomic_DNA"/>
</dbReference>
<dbReference type="Proteomes" id="UP000317982">
    <property type="component" value="Unassembled WGS sequence"/>
</dbReference>
<sequence>MADDTTHARSAVTGEFVTDDTAAKHPDTTVVEGSSQDGDSKRNRSAVTGEFVSDDTVDKHPDTTVVEKG</sequence>
<accession>A0A545AKV1</accession>
<comment type="caution">
    <text evidence="2">The sequence shown here is derived from an EMBL/GenBank/DDBJ whole genome shotgun (WGS) entry which is preliminary data.</text>
</comment>
<feature type="region of interest" description="Disordered" evidence="1">
    <location>
        <begin position="1"/>
        <end position="69"/>
    </location>
</feature>
<feature type="compositionally biased region" description="Basic and acidic residues" evidence="1">
    <location>
        <begin position="56"/>
        <end position="69"/>
    </location>
</feature>
<dbReference type="AlphaFoldDB" id="A0A545AKV1"/>
<name>A0A545AKV1_9ACTN</name>
<dbReference type="InParanoid" id="A0A545AKV1"/>
<protein>
    <submittedName>
        <fullName evidence="2">Uncharacterized protein</fullName>
    </submittedName>
</protein>
<gene>
    <name evidence="2" type="ORF">FL583_26775</name>
</gene>
<reference evidence="2 3" key="1">
    <citation type="submission" date="2019-07" db="EMBL/GenBank/DDBJ databases">
        <title>Cryptosporangium phraense sp. nov., isolated from plant litter.</title>
        <authorList>
            <person name="Suriyachadkun C."/>
        </authorList>
    </citation>
    <scope>NUCLEOTIDE SEQUENCE [LARGE SCALE GENOMIC DNA]</scope>
    <source>
        <strain evidence="2 3">A-T 5661</strain>
    </source>
</reference>
<evidence type="ECO:0000313" key="3">
    <source>
        <dbReference type="Proteomes" id="UP000317982"/>
    </source>
</evidence>